<dbReference type="Proteomes" id="UP000805193">
    <property type="component" value="Unassembled WGS sequence"/>
</dbReference>
<organism evidence="1 2">
    <name type="scientific">Ixodes persulcatus</name>
    <name type="common">Taiga tick</name>
    <dbReference type="NCBI Taxonomy" id="34615"/>
    <lineage>
        <taxon>Eukaryota</taxon>
        <taxon>Metazoa</taxon>
        <taxon>Ecdysozoa</taxon>
        <taxon>Arthropoda</taxon>
        <taxon>Chelicerata</taxon>
        <taxon>Arachnida</taxon>
        <taxon>Acari</taxon>
        <taxon>Parasitiformes</taxon>
        <taxon>Ixodida</taxon>
        <taxon>Ixodoidea</taxon>
        <taxon>Ixodidae</taxon>
        <taxon>Ixodinae</taxon>
        <taxon>Ixodes</taxon>
    </lineage>
</organism>
<reference evidence="1 2" key="1">
    <citation type="journal article" date="2020" name="Cell">
        <title>Large-Scale Comparative Analyses of Tick Genomes Elucidate Their Genetic Diversity and Vector Capacities.</title>
        <authorList>
            <consortium name="Tick Genome and Microbiome Consortium (TIGMIC)"/>
            <person name="Jia N."/>
            <person name="Wang J."/>
            <person name="Shi W."/>
            <person name="Du L."/>
            <person name="Sun Y."/>
            <person name="Zhan W."/>
            <person name="Jiang J.F."/>
            <person name="Wang Q."/>
            <person name="Zhang B."/>
            <person name="Ji P."/>
            <person name="Bell-Sakyi L."/>
            <person name="Cui X.M."/>
            <person name="Yuan T.T."/>
            <person name="Jiang B.G."/>
            <person name="Yang W.F."/>
            <person name="Lam T.T."/>
            <person name="Chang Q.C."/>
            <person name="Ding S.J."/>
            <person name="Wang X.J."/>
            <person name="Zhu J.G."/>
            <person name="Ruan X.D."/>
            <person name="Zhao L."/>
            <person name="Wei J.T."/>
            <person name="Ye R.Z."/>
            <person name="Que T.C."/>
            <person name="Du C.H."/>
            <person name="Zhou Y.H."/>
            <person name="Cheng J.X."/>
            <person name="Dai P.F."/>
            <person name="Guo W.B."/>
            <person name="Han X.H."/>
            <person name="Huang E.J."/>
            <person name="Li L.F."/>
            <person name="Wei W."/>
            <person name="Gao Y.C."/>
            <person name="Liu J.Z."/>
            <person name="Shao H.Z."/>
            <person name="Wang X."/>
            <person name="Wang C.C."/>
            <person name="Yang T.C."/>
            <person name="Huo Q.B."/>
            <person name="Li W."/>
            <person name="Chen H.Y."/>
            <person name="Chen S.E."/>
            <person name="Zhou L.G."/>
            <person name="Ni X.B."/>
            <person name="Tian J.H."/>
            <person name="Sheng Y."/>
            <person name="Liu T."/>
            <person name="Pan Y.S."/>
            <person name="Xia L.Y."/>
            <person name="Li J."/>
            <person name="Zhao F."/>
            <person name="Cao W.C."/>
        </authorList>
    </citation>
    <scope>NUCLEOTIDE SEQUENCE [LARGE SCALE GENOMIC DNA]</scope>
    <source>
        <strain evidence="1">Iper-2018</strain>
    </source>
</reference>
<keyword evidence="2" id="KW-1185">Reference proteome</keyword>
<proteinExistence type="predicted"/>
<evidence type="ECO:0000313" key="2">
    <source>
        <dbReference type="Proteomes" id="UP000805193"/>
    </source>
</evidence>
<name>A0AC60QVI6_IXOPE</name>
<protein>
    <submittedName>
        <fullName evidence="1">Uncharacterized protein</fullName>
    </submittedName>
</protein>
<dbReference type="EMBL" id="JABSTQ010003132">
    <property type="protein sequence ID" value="KAG0443609.1"/>
    <property type="molecule type" value="Genomic_DNA"/>
</dbReference>
<accession>A0AC60QVI6</accession>
<sequence length="180" mass="20627">MLPALRNRVFQDDPHQGFCTACNTLATTQHVAWECPEHASARFNALADIPVADRPSTFEDRVIPQDMPPPTFRLLWNQLCSFFYADGGPAGLLSRWPWEPRDEKDGWKGLLEPRENVMNFLLILVFLTLTGDPNFAMLASKTSIPGQVMWREVRLHRTWLPRSLAQSHRHIKPEVGKQEP</sequence>
<comment type="caution">
    <text evidence="1">The sequence shown here is derived from an EMBL/GenBank/DDBJ whole genome shotgun (WGS) entry which is preliminary data.</text>
</comment>
<gene>
    <name evidence="1" type="ORF">HPB47_014720</name>
</gene>
<evidence type="ECO:0000313" key="1">
    <source>
        <dbReference type="EMBL" id="KAG0443609.1"/>
    </source>
</evidence>